<reference evidence="1 2" key="1">
    <citation type="journal article" date="2020" name="Nature">
        <title>Six reference-quality genomes reveal evolution of bat adaptations.</title>
        <authorList>
            <person name="Jebb D."/>
            <person name="Huang Z."/>
            <person name="Pippel M."/>
            <person name="Hughes G.M."/>
            <person name="Lavrichenko K."/>
            <person name="Devanna P."/>
            <person name="Winkler S."/>
            <person name="Jermiin L.S."/>
            <person name="Skirmuntt E.C."/>
            <person name="Katzourakis A."/>
            <person name="Burkitt-Gray L."/>
            <person name="Ray D.A."/>
            <person name="Sullivan K.A.M."/>
            <person name="Roscito J.G."/>
            <person name="Kirilenko B.M."/>
            <person name="Davalos L.M."/>
            <person name="Corthals A.P."/>
            <person name="Power M.L."/>
            <person name="Jones G."/>
            <person name="Ransome R.D."/>
            <person name="Dechmann D.K.N."/>
            <person name="Locatelli A.G."/>
            <person name="Puechmaille S.J."/>
            <person name="Fedrigo O."/>
            <person name="Jarvis E.D."/>
            <person name="Hiller M."/>
            <person name="Vernes S.C."/>
            <person name="Myers E.W."/>
            <person name="Teeling E.C."/>
        </authorList>
    </citation>
    <scope>NUCLEOTIDE SEQUENCE [LARGE SCALE GENOMIC DNA]</scope>
    <source>
        <strain evidence="1">MMolMol1</strain>
        <tissue evidence="1">Muscle</tissue>
    </source>
</reference>
<dbReference type="InParanoid" id="A0A7J8C8N0"/>
<dbReference type="Proteomes" id="UP000550707">
    <property type="component" value="Unassembled WGS sequence"/>
</dbReference>
<gene>
    <name evidence="1" type="ORF">HJG59_009898</name>
</gene>
<evidence type="ECO:0000313" key="1">
    <source>
        <dbReference type="EMBL" id="KAF6407228.1"/>
    </source>
</evidence>
<sequence length="128" mass="14082">MNTSITIISSMSGAMGSRVLRTVSIPHATDLVLMTLHMHPERQRKVQITALGVTETRVVLRFPSTRPSRAVLTVPSARRVRVVVTVASMWEVTQVTTKPKRARTAGMISTRQSKAVSLLMAVLIKSVF</sequence>
<name>A0A7J8C8N0_MOLMO</name>
<protein>
    <submittedName>
        <fullName evidence="1">Uncharacterized protein</fullName>
    </submittedName>
</protein>
<organism evidence="1 2">
    <name type="scientific">Molossus molossus</name>
    <name type="common">Pallas' mastiff bat</name>
    <name type="synonym">Vespertilio molossus</name>
    <dbReference type="NCBI Taxonomy" id="27622"/>
    <lineage>
        <taxon>Eukaryota</taxon>
        <taxon>Metazoa</taxon>
        <taxon>Chordata</taxon>
        <taxon>Craniata</taxon>
        <taxon>Vertebrata</taxon>
        <taxon>Euteleostomi</taxon>
        <taxon>Mammalia</taxon>
        <taxon>Eutheria</taxon>
        <taxon>Laurasiatheria</taxon>
        <taxon>Chiroptera</taxon>
        <taxon>Yangochiroptera</taxon>
        <taxon>Molossidae</taxon>
        <taxon>Molossus</taxon>
    </lineage>
</organism>
<accession>A0A7J8C8N0</accession>
<dbReference type="AlphaFoldDB" id="A0A7J8C8N0"/>
<comment type="caution">
    <text evidence="1">The sequence shown here is derived from an EMBL/GenBank/DDBJ whole genome shotgun (WGS) entry which is preliminary data.</text>
</comment>
<keyword evidence="2" id="KW-1185">Reference proteome</keyword>
<evidence type="ECO:0000313" key="2">
    <source>
        <dbReference type="Proteomes" id="UP000550707"/>
    </source>
</evidence>
<dbReference type="EMBL" id="JACASF010000021">
    <property type="protein sequence ID" value="KAF6407228.1"/>
    <property type="molecule type" value="Genomic_DNA"/>
</dbReference>
<proteinExistence type="predicted"/>